<evidence type="ECO:0000313" key="6">
    <source>
        <dbReference type="Proteomes" id="UP001589758"/>
    </source>
</evidence>
<dbReference type="EC" id="6.3.3.2" evidence="4"/>
<dbReference type="NCBIfam" id="TIGR02727">
    <property type="entry name" value="MTHFS_bact"/>
    <property type="match status" value="1"/>
</dbReference>
<sequence>MKKNTLRNHLLLLRKNIPYDTRIALTTSANTNLIEFIQTKIDDNSLKNIALFHSFRDEIDTSLTINYLLEKEITVCLPIIHPINHTHLLFQSFDKTTEMVKNKFGILEPKLNVNQIIIKESIDLIILPLTGYDEMGNRLGMGGGFYDRTFEHYPFKERLIGFAFSIQKVGSIPAEPWDLKIARIISDEP</sequence>
<comment type="caution">
    <text evidence="5">The sequence shown here is derived from an EMBL/GenBank/DDBJ whole genome shotgun (WGS) entry which is preliminary data.</text>
</comment>
<proteinExistence type="inferred from homology"/>
<gene>
    <name evidence="5" type="ORF">ACFFIT_00665</name>
</gene>
<accession>A0ABV6C6P0</accession>
<keyword evidence="4" id="KW-0479">Metal-binding</keyword>
<evidence type="ECO:0000256" key="2">
    <source>
        <dbReference type="ARBA" id="ARBA00022741"/>
    </source>
</evidence>
<keyword evidence="4" id="KW-0460">Magnesium</keyword>
<comment type="cofactor">
    <cofactor evidence="4">
        <name>Mg(2+)</name>
        <dbReference type="ChEBI" id="CHEBI:18420"/>
    </cofactor>
</comment>
<keyword evidence="6" id="KW-1185">Reference proteome</keyword>
<dbReference type="SUPFAM" id="SSF100950">
    <property type="entry name" value="NagB/RpiA/CoA transferase-like"/>
    <property type="match status" value="1"/>
</dbReference>
<name>A0ABV6C6P0_9GAMM</name>
<dbReference type="PIRSF" id="PIRSF006806">
    <property type="entry name" value="FTHF_cligase"/>
    <property type="match status" value="1"/>
</dbReference>
<dbReference type="Proteomes" id="UP001589758">
    <property type="component" value="Unassembled WGS sequence"/>
</dbReference>
<keyword evidence="3 4" id="KW-0067">ATP-binding</keyword>
<keyword evidence="5" id="KW-0436">Ligase</keyword>
<evidence type="ECO:0000256" key="3">
    <source>
        <dbReference type="ARBA" id="ARBA00022840"/>
    </source>
</evidence>
<evidence type="ECO:0000313" key="5">
    <source>
        <dbReference type="EMBL" id="MFC0178625.1"/>
    </source>
</evidence>
<dbReference type="RefSeq" id="WP_385875445.1">
    <property type="nucleotide sequence ID" value="NZ_JBHLXE010000013.1"/>
</dbReference>
<evidence type="ECO:0000256" key="4">
    <source>
        <dbReference type="RuleBase" id="RU361279"/>
    </source>
</evidence>
<evidence type="ECO:0000256" key="1">
    <source>
        <dbReference type="ARBA" id="ARBA00010638"/>
    </source>
</evidence>
<dbReference type="Gene3D" id="3.40.50.10420">
    <property type="entry name" value="NagB/RpiA/CoA transferase-like"/>
    <property type="match status" value="1"/>
</dbReference>
<dbReference type="Pfam" id="PF01812">
    <property type="entry name" value="5-FTHF_cyc-lig"/>
    <property type="match status" value="1"/>
</dbReference>
<reference evidence="5 6" key="1">
    <citation type="submission" date="2024-09" db="EMBL/GenBank/DDBJ databases">
        <authorList>
            <person name="Sun Q."/>
            <person name="Mori K."/>
        </authorList>
    </citation>
    <scope>NUCLEOTIDE SEQUENCE [LARGE SCALE GENOMIC DNA]</scope>
    <source>
        <strain evidence="5 6">CCM 8545</strain>
    </source>
</reference>
<dbReference type="PANTHER" id="PTHR23407:SF1">
    <property type="entry name" value="5-FORMYLTETRAHYDROFOLATE CYCLO-LIGASE"/>
    <property type="match status" value="1"/>
</dbReference>
<dbReference type="GO" id="GO:0030272">
    <property type="term" value="F:5-formyltetrahydrofolate cyclo-ligase activity"/>
    <property type="evidence" value="ECO:0007669"/>
    <property type="project" value="UniProtKB-EC"/>
</dbReference>
<protein>
    <recommendedName>
        <fullName evidence="4">5-formyltetrahydrofolate cyclo-ligase</fullName>
        <ecNumber evidence="4">6.3.3.2</ecNumber>
    </recommendedName>
</protein>
<comment type="catalytic activity">
    <reaction evidence="4">
        <text>(6S)-5-formyl-5,6,7,8-tetrahydrofolate + ATP = (6R)-5,10-methenyltetrahydrofolate + ADP + phosphate</text>
        <dbReference type="Rhea" id="RHEA:10488"/>
        <dbReference type="ChEBI" id="CHEBI:30616"/>
        <dbReference type="ChEBI" id="CHEBI:43474"/>
        <dbReference type="ChEBI" id="CHEBI:57455"/>
        <dbReference type="ChEBI" id="CHEBI:57457"/>
        <dbReference type="ChEBI" id="CHEBI:456216"/>
        <dbReference type="EC" id="6.3.3.2"/>
    </reaction>
</comment>
<dbReference type="InterPro" id="IPR024185">
    <property type="entry name" value="FTHF_cligase-like_sf"/>
</dbReference>
<dbReference type="PANTHER" id="PTHR23407">
    <property type="entry name" value="ATPASE INHIBITOR/5-FORMYLTETRAHYDROFOLATE CYCLO-LIGASE"/>
    <property type="match status" value="1"/>
</dbReference>
<keyword evidence="2 4" id="KW-0547">Nucleotide-binding</keyword>
<dbReference type="EMBL" id="JBHLXE010000013">
    <property type="protein sequence ID" value="MFC0178625.1"/>
    <property type="molecule type" value="Genomic_DNA"/>
</dbReference>
<dbReference type="InterPro" id="IPR037171">
    <property type="entry name" value="NagB/RpiA_transferase-like"/>
</dbReference>
<comment type="similarity">
    <text evidence="1 4">Belongs to the 5-formyltetrahydrofolate cyclo-ligase family.</text>
</comment>
<dbReference type="InterPro" id="IPR002698">
    <property type="entry name" value="FTHF_cligase"/>
</dbReference>
<organism evidence="5 6">
    <name type="scientific">Thorsellia kenyensis</name>
    <dbReference type="NCBI Taxonomy" id="1549888"/>
    <lineage>
        <taxon>Bacteria</taxon>
        <taxon>Pseudomonadati</taxon>
        <taxon>Pseudomonadota</taxon>
        <taxon>Gammaproteobacteria</taxon>
        <taxon>Enterobacterales</taxon>
        <taxon>Thorselliaceae</taxon>
        <taxon>Thorsellia</taxon>
    </lineage>
</organism>